<sequence length="151" mass="16600">MKVLGGIVLTFISAGALTAEPGSDQSQDVVRWFDACAGNTAQSSVLAAAMDSDCAGLAIRYCEIATKENSEDECFVMLRRRLQQEVEAILPNLAVLDPGDPFDKAHLRMRVERLKNDEPQSCPKDLSADECAAVYAAANWMYARDLDRKDR</sequence>
<organism evidence="1 2">
    <name type="scientific">Paracoccus broussonetiae</name>
    <dbReference type="NCBI Taxonomy" id="3075834"/>
    <lineage>
        <taxon>Bacteria</taxon>
        <taxon>Pseudomonadati</taxon>
        <taxon>Pseudomonadota</taxon>
        <taxon>Alphaproteobacteria</taxon>
        <taxon>Rhodobacterales</taxon>
        <taxon>Paracoccaceae</taxon>
        <taxon>Paracoccus</taxon>
    </lineage>
</organism>
<accession>A0ABU3EIS9</accession>
<dbReference type="Proteomes" id="UP001251085">
    <property type="component" value="Unassembled WGS sequence"/>
</dbReference>
<name>A0ABU3EIS9_9RHOB</name>
<gene>
    <name evidence="1" type="ORF">RM190_20005</name>
</gene>
<proteinExistence type="predicted"/>
<keyword evidence="2" id="KW-1185">Reference proteome</keyword>
<protein>
    <recommendedName>
        <fullName evidence="3">DUF1311 domain-containing protein</fullName>
    </recommendedName>
</protein>
<dbReference type="RefSeq" id="WP_311761245.1">
    <property type="nucleotide sequence ID" value="NZ_JAVRQI010000018.1"/>
</dbReference>
<dbReference type="EMBL" id="JAVRQI010000018">
    <property type="protein sequence ID" value="MDT1064157.1"/>
    <property type="molecule type" value="Genomic_DNA"/>
</dbReference>
<reference evidence="2" key="1">
    <citation type="submission" date="2023-07" db="EMBL/GenBank/DDBJ databases">
        <title>Characterization of two Paracoccaceae strains isolated from Phycosphere and proposal of Xinfangfangia lacusdiani sp. nov.</title>
        <authorList>
            <person name="Deng Y."/>
            <person name="Zhang Y.Q."/>
        </authorList>
    </citation>
    <scope>NUCLEOTIDE SEQUENCE [LARGE SCALE GENOMIC DNA]</scope>
    <source>
        <strain evidence="2">CPCC 101403</strain>
    </source>
</reference>
<evidence type="ECO:0000313" key="2">
    <source>
        <dbReference type="Proteomes" id="UP001251085"/>
    </source>
</evidence>
<evidence type="ECO:0008006" key="3">
    <source>
        <dbReference type="Google" id="ProtNLM"/>
    </source>
</evidence>
<comment type="caution">
    <text evidence="1">The sequence shown here is derived from an EMBL/GenBank/DDBJ whole genome shotgun (WGS) entry which is preliminary data.</text>
</comment>
<evidence type="ECO:0000313" key="1">
    <source>
        <dbReference type="EMBL" id="MDT1064157.1"/>
    </source>
</evidence>